<keyword evidence="3" id="KW-1185">Reference proteome</keyword>
<dbReference type="EMBL" id="BNJJ01000004">
    <property type="protein sequence ID" value="GHO83679.1"/>
    <property type="molecule type" value="Genomic_DNA"/>
</dbReference>
<feature type="transmembrane region" description="Helical" evidence="1">
    <location>
        <begin position="106"/>
        <end position="127"/>
    </location>
</feature>
<gene>
    <name evidence="2" type="ORF">KSZ_16850</name>
</gene>
<feature type="transmembrane region" description="Helical" evidence="1">
    <location>
        <begin position="483"/>
        <end position="506"/>
    </location>
</feature>
<proteinExistence type="predicted"/>
<feature type="transmembrane region" description="Helical" evidence="1">
    <location>
        <begin position="255"/>
        <end position="271"/>
    </location>
</feature>
<sequence length="560" mass="62237">MIFCVLAFVVCILLSTTPIARLKNVGYTGLTEDIATPHNFTPLAMPFLTGWGRWLPMHFSHADNVAIYLTGNLEVLLLLALTFVIYTVAAYFIARRASDEQMRVVRRWMWIGAIIAGVIFVLTPGMASKDLFVYADYGNLVGAHGANPYFSTPRQVAYNDLLTHIDGWSDAPSAYGPIWVYLAGLLSLIFGDNPLPYFYIYRCLGLACHVLNVLLIGRILRMNGRSERTVTLGMFLYALNPLMLFEGPLGAHNDVFMSTLLLYGFLLCFRANQLGFTRFKHYWPALVVLTLAVLVKFTSIPVIILFLFVLAAKTLGAPRKIAREMPWGAALKNVVIAGALFVAITLAAYLPFWIGHGLSEIVRSFGTPPSSSGAQNSLMRVAMNWLYVHPHTSIPVVTFVAHALANRGFWSKVDILVMGVAVLAGAWYTWRSPSMRTLVVGSLTTMTIILIVTPWFYSWYVVWLVALAPIMLAFSTGRFTRALVAFCFVFSASAVLTYMNLAFFHLSGYQLAIRYVLMMAPPIIAALAVYFYIRARHKSAPKTEELPAPSESEDTSVATR</sequence>
<name>A0ABQ3VD51_9CHLR</name>
<evidence type="ECO:0008006" key="4">
    <source>
        <dbReference type="Google" id="ProtNLM"/>
    </source>
</evidence>
<keyword evidence="1" id="KW-0812">Transmembrane</keyword>
<evidence type="ECO:0000313" key="3">
    <source>
        <dbReference type="Proteomes" id="UP000635565"/>
    </source>
</evidence>
<comment type="caution">
    <text evidence="2">The sequence shown here is derived from an EMBL/GenBank/DDBJ whole genome shotgun (WGS) entry which is preliminary data.</text>
</comment>
<feature type="transmembrane region" description="Helical" evidence="1">
    <location>
        <begin position="198"/>
        <end position="217"/>
    </location>
</feature>
<reference evidence="2 3" key="1">
    <citation type="journal article" date="2021" name="Int. J. Syst. Evol. Microbiol.">
        <title>Reticulibacter mediterranei gen. nov., sp. nov., within the new family Reticulibacteraceae fam. nov., and Ktedonospora formicarum gen. nov., sp. nov., Ktedonobacter robiniae sp. nov., Dictyobacter formicarum sp. nov. and Dictyobacter arantiisoli sp. nov., belonging to the class Ktedonobacteria.</title>
        <authorList>
            <person name="Yabe S."/>
            <person name="Zheng Y."/>
            <person name="Wang C.M."/>
            <person name="Sakai Y."/>
            <person name="Abe K."/>
            <person name="Yokota A."/>
            <person name="Donadio S."/>
            <person name="Cavaletti L."/>
            <person name="Monciardini P."/>
        </authorList>
    </citation>
    <scope>NUCLEOTIDE SEQUENCE [LARGE SCALE GENOMIC DNA]</scope>
    <source>
        <strain evidence="2 3">SOSP1-9</strain>
    </source>
</reference>
<keyword evidence="1" id="KW-0472">Membrane</keyword>
<feature type="transmembrane region" description="Helical" evidence="1">
    <location>
        <begin position="385"/>
        <end position="404"/>
    </location>
</feature>
<feature type="transmembrane region" description="Helical" evidence="1">
    <location>
        <begin position="283"/>
        <end position="310"/>
    </location>
</feature>
<keyword evidence="1" id="KW-1133">Transmembrane helix</keyword>
<evidence type="ECO:0000313" key="2">
    <source>
        <dbReference type="EMBL" id="GHO83679.1"/>
    </source>
</evidence>
<evidence type="ECO:0000256" key="1">
    <source>
        <dbReference type="SAM" id="Phobius"/>
    </source>
</evidence>
<feature type="transmembrane region" description="Helical" evidence="1">
    <location>
        <begin position="410"/>
        <end position="430"/>
    </location>
</feature>
<dbReference type="Pfam" id="PF26314">
    <property type="entry name" value="MptA_B_family"/>
    <property type="match status" value="1"/>
</dbReference>
<dbReference type="Proteomes" id="UP000635565">
    <property type="component" value="Unassembled WGS sequence"/>
</dbReference>
<feature type="transmembrane region" description="Helical" evidence="1">
    <location>
        <begin position="330"/>
        <end position="354"/>
    </location>
</feature>
<protein>
    <recommendedName>
        <fullName evidence="4">Glycosyltransferase RgtA/B/C/D-like domain-containing protein</fullName>
    </recommendedName>
</protein>
<accession>A0ABQ3VD51</accession>
<feature type="transmembrane region" description="Helical" evidence="1">
    <location>
        <begin position="512"/>
        <end position="533"/>
    </location>
</feature>
<feature type="transmembrane region" description="Helical" evidence="1">
    <location>
        <begin position="75"/>
        <end position="94"/>
    </location>
</feature>
<organism evidence="2 3">
    <name type="scientific">Dictyobacter formicarum</name>
    <dbReference type="NCBI Taxonomy" id="2778368"/>
    <lineage>
        <taxon>Bacteria</taxon>
        <taxon>Bacillati</taxon>
        <taxon>Chloroflexota</taxon>
        <taxon>Ktedonobacteria</taxon>
        <taxon>Ktedonobacterales</taxon>
        <taxon>Dictyobacteraceae</taxon>
        <taxon>Dictyobacter</taxon>
    </lineage>
</organism>
<feature type="transmembrane region" description="Helical" evidence="1">
    <location>
        <begin position="229"/>
        <end position="249"/>
    </location>
</feature>